<name>A0ABD0M8B7_9CAEN</name>
<gene>
    <name evidence="1" type="ORF">BaRGS_00001044</name>
</gene>
<reference evidence="1 2" key="1">
    <citation type="journal article" date="2023" name="Sci. Data">
        <title>Genome assembly of the Korean intertidal mud-creeper Batillaria attramentaria.</title>
        <authorList>
            <person name="Patra A.K."/>
            <person name="Ho P.T."/>
            <person name="Jun S."/>
            <person name="Lee S.J."/>
            <person name="Kim Y."/>
            <person name="Won Y.J."/>
        </authorList>
    </citation>
    <scope>NUCLEOTIDE SEQUENCE [LARGE SCALE GENOMIC DNA]</scope>
    <source>
        <strain evidence="1">Wonlab-2016</strain>
    </source>
</reference>
<accession>A0ABD0M8B7</accession>
<sequence>MVYDHIHGLVGSKSGDKAHLKFGKFWFSSFKNWHQDTAESLSFNTHGFTLMSRITLTAEETAEESHVCISQLQRTHLTLCCTAQASQTDRST</sequence>
<dbReference type="Proteomes" id="UP001519460">
    <property type="component" value="Unassembled WGS sequence"/>
</dbReference>
<proteinExistence type="predicted"/>
<dbReference type="EMBL" id="JACVVK020000003">
    <property type="protein sequence ID" value="KAK7508079.1"/>
    <property type="molecule type" value="Genomic_DNA"/>
</dbReference>
<comment type="caution">
    <text evidence="1">The sequence shown here is derived from an EMBL/GenBank/DDBJ whole genome shotgun (WGS) entry which is preliminary data.</text>
</comment>
<evidence type="ECO:0000313" key="2">
    <source>
        <dbReference type="Proteomes" id="UP001519460"/>
    </source>
</evidence>
<protein>
    <submittedName>
        <fullName evidence="1">Uncharacterized protein</fullName>
    </submittedName>
</protein>
<evidence type="ECO:0000313" key="1">
    <source>
        <dbReference type="EMBL" id="KAK7508079.1"/>
    </source>
</evidence>
<keyword evidence="2" id="KW-1185">Reference proteome</keyword>
<dbReference type="AlphaFoldDB" id="A0ABD0M8B7"/>
<organism evidence="1 2">
    <name type="scientific">Batillaria attramentaria</name>
    <dbReference type="NCBI Taxonomy" id="370345"/>
    <lineage>
        <taxon>Eukaryota</taxon>
        <taxon>Metazoa</taxon>
        <taxon>Spiralia</taxon>
        <taxon>Lophotrochozoa</taxon>
        <taxon>Mollusca</taxon>
        <taxon>Gastropoda</taxon>
        <taxon>Caenogastropoda</taxon>
        <taxon>Sorbeoconcha</taxon>
        <taxon>Cerithioidea</taxon>
        <taxon>Batillariidae</taxon>
        <taxon>Batillaria</taxon>
    </lineage>
</organism>